<dbReference type="CDD" id="cd00995">
    <property type="entry name" value="PBP2_NikA_DppA_OppA_like"/>
    <property type="match status" value="1"/>
</dbReference>
<dbReference type="Gene3D" id="3.10.105.10">
    <property type="entry name" value="Dipeptide-binding Protein, Domain 3"/>
    <property type="match status" value="1"/>
</dbReference>
<feature type="domain" description="Solute-binding protein family 5" evidence="3">
    <location>
        <begin position="84"/>
        <end position="439"/>
    </location>
</feature>
<dbReference type="PIRSF" id="PIRSF002741">
    <property type="entry name" value="MppA"/>
    <property type="match status" value="1"/>
</dbReference>
<feature type="chain" id="PRO_5037871260" evidence="2">
    <location>
        <begin position="22"/>
        <end position="524"/>
    </location>
</feature>
<dbReference type="InterPro" id="IPR030678">
    <property type="entry name" value="Peptide/Ni-bd"/>
</dbReference>
<dbReference type="SUPFAM" id="SSF53850">
    <property type="entry name" value="Periplasmic binding protein-like II"/>
    <property type="match status" value="1"/>
</dbReference>
<evidence type="ECO:0000313" key="4">
    <source>
        <dbReference type="EMBL" id="MBE1484491.1"/>
    </source>
</evidence>
<evidence type="ECO:0000259" key="3">
    <source>
        <dbReference type="Pfam" id="PF00496"/>
    </source>
</evidence>
<keyword evidence="1 2" id="KW-0732">Signal</keyword>
<evidence type="ECO:0000256" key="2">
    <source>
        <dbReference type="SAM" id="SignalP"/>
    </source>
</evidence>
<dbReference type="Gene3D" id="3.40.190.10">
    <property type="entry name" value="Periplasmic binding protein-like II"/>
    <property type="match status" value="1"/>
</dbReference>
<dbReference type="AlphaFoldDB" id="A0A927M0L7"/>
<gene>
    <name evidence="4" type="ORF">H4W31_000129</name>
</gene>
<proteinExistence type="predicted"/>
<dbReference type="Proteomes" id="UP000649753">
    <property type="component" value="Unassembled WGS sequence"/>
</dbReference>
<reference evidence="4" key="1">
    <citation type="submission" date="2020-10" db="EMBL/GenBank/DDBJ databases">
        <title>Sequencing the genomes of 1000 actinobacteria strains.</title>
        <authorList>
            <person name="Klenk H.-P."/>
        </authorList>
    </citation>
    <scope>NUCLEOTIDE SEQUENCE</scope>
    <source>
        <strain evidence="4">DSM 46832</strain>
    </source>
</reference>
<accession>A0A927M0L7</accession>
<dbReference type="GO" id="GO:0015833">
    <property type="term" value="P:peptide transport"/>
    <property type="evidence" value="ECO:0007669"/>
    <property type="project" value="TreeGrafter"/>
</dbReference>
<dbReference type="PANTHER" id="PTHR30290">
    <property type="entry name" value="PERIPLASMIC BINDING COMPONENT OF ABC TRANSPORTER"/>
    <property type="match status" value="1"/>
</dbReference>
<evidence type="ECO:0000313" key="5">
    <source>
        <dbReference type="Proteomes" id="UP000649753"/>
    </source>
</evidence>
<dbReference type="Pfam" id="PF00496">
    <property type="entry name" value="SBP_bac_5"/>
    <property type="match status" value="1"/>
</dbReference>
<dbReference type="EMBL" id="JADBEB010000001">
    <property type="protein sequence ID" value="MBE1484491.1"/>
    <property type="molecule type" value="Genomic_DNA"/>
</dbReference>
<protein>
    <submittedName>
        <fullName evidence="4">Peptide/nickel transport system substrate-binding protein</fullName>
    </submittedName>
</protein>
<dbReference type="InterPro" id="IPR039424">
    <property type="entry name" value="SBP_5"/>
</dbReference>
<organism evidence="4 5">
    <name type="scientific">Plantactinospora soyae</name>
    <dbReference type="NCBI Taxonomy" id="1544732"/>
    <lineage>
        <taxon>Bacteria</taxon>
        <taxon>Bacillati</taxon>
        <taxon>Actinomycetota</taxon>
        <taxon>Actinomycetes</taxon>
        <taxon>Micromonosporales</taxon>
        <taxon>Micromonosporaceae</taxon>
        <taxon>Plantactinospora</taxon>
    </lineage>
</organism>
<dbReference type="PANTHER" id="PTHR30290:SF38">
    <property type="entry name" value="D,D-DIPEPTIDE-BINDING PERIPLASMIC PROTEIN DDPA-RELATED"/>
    <property type="match status" value="1"/>
</dbReference>
<dbReference type="GO" id="GO:0043190">
    <property type="term" value="C:ATP-binding cassette (ABC) transporter complex"/>
    <property type="evidence" value="ECO:0007669"/>
    <property type="project" value="InterPro"/>
</dbReference>
<name>A0A927M0L7_9ACTN</name>
<feature type="signal peptide" evidence="2">
    <location>
        <begin position="1"/>
        <end position="21"/>
    </location>
</feature>
<evidence type="ECO:0000256" key="1">
    <source>
        <dbReference type="ARBA" id="ARBA00022729"/>
    </source>
</evidence>
<dbReference type="PROSITE" id="PS51257">
    <property type="entry name" value="PROKAR_LIPOPROTEIN"/>
    <property type="match status" value="1"/>
</dbReference>
<dbReference type="Gene3D" id="3.90.76.10">
    <property type="entry name" value="Dipeptide-binding Protein, Domain 1"/>
    <property type="match status" value="1"/>
</dbReference>
<dbReference type="RefSeq" id="WP_192764847.1">
    <property type="nucleotide sequence ID" value="NZ_JADBEB010000001.1"/>
</dbReference>
<dbReference type="GO" id="GO:0042597">
    <property type="term" value="C:periplasmic space"/>
    <property type="evidence" value="ECO:0007669"/>
    <property type="project" value="UniProtKB-ARBA"/>
</dbReference>
<dbReference type="InterPro" id="IPR000914">
    <property type="entry name" value="SBP_5_dom"/>
</dbReference>
<comment type="caution">
    <text evidence="4">The sequence shown here is derived from an EMBL/GenBank/DDBJ whole genome shotgun (WGS) entry which is preliminary data.</text>
</comment>
<sequence>MRRRNVLLRLALVASVGLALAACGGSGGNGATGNGGADGKITVGGYNYKTLDPGGTGYISKSVPISLDIYGSLFDPPESKDGDFVPDLATGYKYGDDLKTLTIDLRQGVTFSDGTPFDAEAVVYNFERYKSAESPNAQYFKQMSSVTASGEHQVTMTFSEPTATMIAFLTYTPATLIGSPTAHKKIGQQQFGLKPVGAGPFEIVSHKPGEELVLKPFEKYWDRSNVHLAEVKYINTSPEAQVSYQHVASGSIDSVQVSGVSTPPNVLDDAKANQEIATIAGENTLYAFLPINTYKPPFNRPEARQAINYCTDRDSIAKNVQRGWVTPAYVLAGADSLYYPDGGVDGAKAQFPYPFDPAKGKALVDQLGGLEFSLLNIGGHSQVISNALAQQWQQCGIRAQVKAVQGPQLSEAYSDGTYQMAYAFSGGINDPQFYTSFQSPSTPQGKHGFAREHPEVPELIQSANQTLDAAVRQTTWRKVWSTMNDLGVDIPIISGPNYTFQSKCLADVDFAAVGAQFRSARLTC</sequence>
<dbReference type="GO" id="GO:1904680">
    <property type="term" value="F:peptide transmembrane transporter activity"/>
    <property type="evidence" value="ECO:0007669"/>
    <property type="project" value="TreeGrafter"/>
</dbReference>
<keyword evidence="5" id="KW-1185">Reference proteome</keyword>